<dbReference type="Pfam" id="PF04464">
    <property type="entry name" value="Glyphos_transf"/>
    <property type="match status" value="1"/>
</dbReference>
<evidence type="ECO:0000256" key="3">
    <source>
        <dbReference type="ARBA" id="ARBA00022475"/>
    </source>
</evidence>
<dbReference type="InterPro" id="IPR001296">
    <property type="entry name" value="Glyco_trans_1"/>
</dbReference>
<dbReference type="InterPro" id="IPR043148">
    <property type="entry name" value="TagF_C"/>
</dbReference>
<comment type="similarity">
    <text evidence="2">Belongs to the CDP-glycerol glycerophosphotransferase family.</text>
</comment>
<evidence type="ECO:0000256" key="2">
    <source>
        <dbReference type="ARBA" id="ARBA00010488"/>
    </source>
</evidence>
<dbReference type="InterPro" id="IPR007554">
    <property type="entry name" value="Glycerophosphate_synth"/>
</dbReference>
<dbReference type="SUPFAM" id="SSF53756">
    <property type="entry name" value="UDP-Glycosyltransferase/glycogen phosphorylase"/>
    <property type="match status" value="2"/>
</dbReference>
<dbReference type="EMBL" id="JBBNIN010000005">
    <property type="protein sequence ID" value="MEQ2710572.1"/>
    <property type="molecule type" value="Genomic_DNA"/>
</dbReference>
<dbReference type="InterPro" id="IPR043149">
    <property type="entry name" value="TagF_N"/>
</dbReference>
<comment type="subcellular location">
    <subcellularLocation>
        <location evidence="1">Cell membrane</location>
        <topology evidence="1">Peripheral membrane protein</topology>
    </subcellularLocation>
</comment>
<feature type="domain" description="Glycosyl transferase family 1" evidence="7">
    <location>
        <begin position="674"/>
        <end position="816"/>
    </location>
</feature>
<evidence type="ECO:0000256" key="1">
    <source>
        <dbReference type="ARBA" id="ARBA00004202"/>
    </source>
</evidence>
<dbReference type="Pfam" id="PF00534">
    <property type="entry name" value="Glycos_transf_1"/>
    <property type="match status" value="1"/>
</dbReference>
<reference evidence="8 9" key="1">
    <citation type="submission" date="2024-04" db="EMBL/GenBank/DDBJ databases">
        <title>Human intestinal bacterial collection.</title>
        <authorList>
            <person name="Pauvert C."/>
            <person name="Hitch T.C.A."/>
            <person name="Clavel T."/>
        </authorList>
    </citation>
    <scope>NUCLEOTIDE SEQUENCE [LARGE SCALE GENOMIC DNA]</scope>
    <source>
        <strain evidence="8 9">CLA-AA-H249</strain>
    </source>
</reference>
<keyword evidence="3" id="KW-1003">Cell membrane</keyword>
<protein>
    <submittedName>
        <fullName evidence="8">Glycosyltransferase</fullName>
    </submittedName>
</protein>
<proteinExistence type="inferred from homology"/>
<evidence type="ECO:0000259" key="7">
    <source>
        <dbReference type="Pfam" id="PF00534"/>
    </source>
</evidence>
<dbReference type="RefSeq" id="WP_022375636.1">
    <property type="nucleotide sequence ID" value="NZ_JAOQJG010000001.1"/>
</dbReference>
<organism evidence="8 9">
    <name type="scientific">Anaerostipes amylophilus</name>
    <dbReference type="NCBI Taxonomy" id="2981779"/>
    <lineage>
        <taxon>Bacteria</taxon>
        <taxon>Bacillati</taxon>
        <taxon>Bacillota</taxon>
        <taxon>Clostridia</taxon>
        <taxon>Lachnospirales</taxon>
        <taxon>Lachnospiraceae</taxon>
        <taxon>Anaerostipes</taxon>
    </lineage>
</organism>
<dbReference type="Proteomes" id="UP001482154">
    <property type="component" value="Unassembled WGS sequence"/>
</dbReference>
<dbReference type="Gene3D" id="3.40.50.12580">
    <property type="match status" value="1"/>
</dbReference>
<dbReference type="Gene3D" id="3.40.50.11820">
    <property type="match status" value="1"/>
</dbReference>
<dbReference type="CDD" id="cd03811">
    <property type="entry name" value="GT4_GT28_WabH-like"/>
    <property type="match status" value="1"/>
</dbReference>
<evidence type="ECO:0000313" key="8">
    <source>
        <dbReference type="EMBL" id="MEQ2710572.1"/>
    </source>
</evidence>
<dbReference type="InterPro" id="IPR051612">
    <property type="entry name" value="Teichoic_Acid_Biosynth"/>
</dbReference>
<keyword evidence="6" id="KW-0472">Membrane</keyword>
<dbReference type="PANTHER" id="PTHR37316:SF3">
    <property type="entry name" value="TEICHOIC ACID GLYCEROL-PHOSPHATE TRANSFERASE"/>
    <property type="match status" value="1"/>
</dbReference>
<dbReference type="Gene3D" id="3.40.50.2000">
    <property type="entry name" value="Glycogen Phosphorylase B"/>
    <property type="match status" value="2"/>
</dbReference>
<keyword evidence="5" id="KW-0777">Teichoic acid biosynthesis</keyword>
<evidence type="ECO:0000256" key="5">
    <source>
        <dbReference type="ARBA" id="ARBA00022944"/>
    </source>
</evidence>
<comment type="caution">
    <text evidence="8">The sequence shown here is derived from an EMBL/GenBank/DDBJ whole genome shotgun (WGS) entry which is preliminary data.</text>
</comment>
<evidence type="ECO:0000313" key="9">
    <source>
        <dbReference type="Proteomes" id="UP001482154"/>
    </source>
</evidence>
<evidence type="ECO:0000256" key="6">
    <source>
        <dbReference type="ARBA" id="ARBA00023136"/>
    </source>
</evidence>
<sequence length="840" mass="97811">MIQTKLEHVKKVYNHVKSNRNKSEYSKRRCDYAEYYKKCKVKNIVLYEAFAARGMLCSPYALFKEFMNRSDFDKYEHVWAIYDMEDNEYIINKYKNVSNVRFVEFNSNEYLKALAEAKYIINNSTFPGFVTKKDEQIYINTWHGIPLKTLGYDLPDANIAVANTMRNFLSADYLISPNKFHSDIYLKAYKLDGLYEGTIIEEGQPRSDMIYHADRDEVIDQLKHEGVTIDPNKKIIMYAPTWKGSDFGKPELGLNAYFEFLDKVKSRIDTEKYQVFVKPHQQVYRFIKDDPSLSGDFIPATIDTNSLLSIVDILVSDYSSIYFDFLDTGRPILFYIPDLEMYKGYRGVYFPLEELPGPTTKELDDVVGWINNIGDVQKEYQEIYNKNVEWACPRDDGNVSKKVWEIILDGKEGYNLRKADTKKKKRVLLFRGTMSENGITHSFMSLLNNFDYDKYDVTAYVSAGANDTAAKNRVLELNKNVRTLKRVGTWNADFKEDFMKEVFFETGIKNDFFMKQFPHDMFDREFRRCFGQTHFDYVIDFSGYSPFFSMLLLHAEGAKKLIWQHNDLKADREKVVNGKQPHIIKLRTVFSLYPYFDKIVSCSKTVMEVNKKNLQTPKTKDKFFYAANTLNFDRIQACLKEDIELKMNGKVYLVKTEQDESESTKKLELMEAPRENYINFVTIGRMSTEKNHLALIKAFAKLSKEYPQARLHIIGDGTLKQQIEKEIFDQNLTGKVILTGNISNPFAYMKRCQCFILPSLHEGQPIVLLEARTLQMPLIIGKFSSVSDSVMENGQLLIDTDEESIYQGMKEFMLGNVPSYSFSPERYNEEAYGDFEKLLD</sequence>
<keyword evidence="9" id="KW-1185">Reference proteome</keyword>
<name>A0ABV1ITM4_9FIRM</name>
<gene>
    <name evidence="8" type="ORF">AAAU51_05220</name>
</gene>
<evidence type="ECO:0000256" key="4">
    <source>
        <dbReference type="ARBA" id="ARBA00022679"/>
    </source>
</evidence>
<keyword evidence="4" id="KW-0808">Transferase</keyword>
<dbReference type="PANTHER" id="PTHR37316">
    <property type="entry name" value="TEICHOIC ACID GLYCEROL-PHOSPHATE PRIMASE"/>
    <property type="match status" value="1"/>
</dbReference>
<accession>A0ABV1ITM4</accession>